<dbReference type="InterPro" id="IPR007159">
    <property type="entry name" value="SpoVT-AbrB_dom"/>
</dbReference>
<dbReference type="GO" id="GO:0003677">
    <property type="term" value="F:DNA binding"/>
    <property type="evidence" value="ECO:0007669"/>
    <property type="project" value="UniProtKB-UniRule"/>
</dbReference>
<evidence type="ECO:0000256" key="1">
    <source>
        <dbReference type="PROSITE-ProRule" id="PRU01076"/>
    </source>
</evidence>
<evidence type="ECO:0000313" key="3">
    <source>
        <dbReference type="EMBL" id="PZN81774.1"/>
    </source>
</evidence>
<dbReference type="NCBIfam" id="TIGR01439">
    <property type="entry name" value="lp_hng_hel_AbrB"/>
    <property type="match status" value="1"/>
</dbReference>
<dbReference type="Pfam" id="PF04014">
    <property type="entry name" value="MazE_antitoxin"/>
    <property type="match status" value="1"/>
</dbReference>
<dbReference type="InterPro" id="IPR037914">
    <property type="entry name" value="SpoVT-AbrB_sf"/>
</dbReference>
<dbReference type="SUPFAM" id="SSF89447">
    <property type="entry name" value="AbrB/MazE/MraZ-like"/>
    <property type="match status" value="1"/>
</dbReference>
<evidence type="ECO:0000259" key="2">
    <source>
        <dbReference type="PROSITE" id="PS51740"/>
    </source>
</evidence>
<reference evidence="3 4" key="1">
    <citation type="journal article" date="2018" name="Aquat. Microb. Ecol.">
        <title>Gammaproteobacterial methanotrophs dominate.</title>
        <authorList>
            <person name="Rissanen A.J."/>
            <person name="Saarenheimo J."/>
            <person name="Tiirola M."/>
            <person name="Peura S."/>
            <person name="Aalto S.L."/>
            <person name="Karvinen A."/>
            <person name="Nykanen H."/>
        </authorList>
    </citation>
    <scope>NUCLEOTIDE SEQUENCE [LARGE SCALE GENOMIC DNA]</scope>
    <source>
        <strain evidence="3">AMbin10</strain>
    </source>
</reference>
<dbReference type="PROSITE" id="PS51740">
    <property type="entry name" value="SPOVT_ABRB"/>
    <property type="match status" value="1"/>
</dbReference>
<dbReference type="SMART" id="SM00966">
    <property type="entry name" value="SpoVT_AbrB"/>
    <property type="match status" value="1"/>
</dbReference>
<dbReference type="Gene3D" id="2.10.260.10">
    <property type="match status" value="1"/>
</dbReference>
<keyword evidence="1" id="KW-0238">DNA-binding</keyword>
<sequence length="84" mass="8861">MATMTISSKGQIVLPADIRRRLGLVAGTQIEIIEEQDGLRLVASHPVNPTTVASCAGMITAPSKGKARRLADFDAAMLTVKTKA</sequence>
<organism evidence="3 4">
    <name type="scientific">Candidatus Methylumidiphilus alinenensis</name>
    <dbReference type="NCBI Taxonomy" id="2202197"/>
    <lineage>
        <taxon>Bacteria</taxon>
        <taxon>Pseudomonadati</taxon>
        <taxon>Pseudomonadota</taxon>
        <taxon>Gammaproteobacteria</taxon>
        <taxon>Methylococcales</taxon>
        <taxon>Candidatus Methylumidiphilus</taxon>
    </lineage>
</organism>
<protein>
    <submittedName>
        <fullName evidence="3">AbrB family transcriptional regulator</fullName>
    </submittedName>
</protein>
<gene>
    <name evidence="3" type="ORF">DM484_07660</name>
</gene>
<dbReference type="EMBL" id="QJPH01000255">
    <property type="protein sequence ID" value="PZN81774.1"/>
    <property type="molecule type" value="Genomic_DNA"/>
</dbReference>
<dbReference type="AlphaFoldDB" id="A0A2W4TAY2"/>
<comment type="caution">
    <text evidence="3">The sequence shown here is derived from an EMBL/GenBank/DDBJ whole genome shotgun (WGS) entry which is preliminary data.</text>
</comment>
<evidence type="ECO:0000313" key="4">
    <source>
        <dbReference type="Proteomes" id="UP000249396"/>
    </source>
</evidence>
<accession>A0A2W4TAY2</accession>
<name>A0A2W4TAY2_9GAMM</name>
<proteinExistence type="predicted"/>
<feature type="domain" description="SpoVT-AbrB" evidence="2">
    <location>
        <begin position="1"/>
        <end position="47"/>
    </location>
</feature>
<dbReference type="Proteomes" id="UP000249396">
    <property type="component" value="Unassembled WGS sequence"/>
</dbReference>